<comment type="function">
    <text evidence="1 13">Transfers the gamma-phosphate of ATP to the 4'-position of a tetraacyldisaccharide 1-phosphate intermediate (termed DS-1-P) to form tetraacyldisaccharide 1,4'-bis-phosphate (lipid IVA).</text>
</comment>
<dbReference type="UniPathway" id="UPA00359">
    <property type="reaction ID" value="UER00482"/>
</dbReference>
<dbReference type="PANTHER" id="PTHR42724:SF1">
    <property type="entry name" value="TETRAACYLDISACCHARIDE 4'-KINASE, MITOCHONDRIAL-RELATED"/>
    <property type="match status" value="1"/>
</dbReference>
<dbReference type="HAMAP" id="MF_00409">
    <property type="entry name" value="LpxK"/>
    <property type="match status" value="1"/>
</dbReference>
<name>A0A7G5H3B7_9BACT</name>
<dbReference type="GO" id="GO:0009245">
    <property type="term" value="P:lipid A biosynthetic process"/>
    <property type="evidence" value="ECO:0007669"/>
    <property type="project" value="UniProtKB-UniRule"/>
</dbReference>
<dbReference type="PANTHER" id="PTHR42724">
    <property type="entry name" value="TETRAACYLDISACCHARIDE 4'-KINASE"/>
    <property type="match status" value="1"/>
</dbReference>
<evidence type="ECO:0000256" key="1">
    <source>
        <dbReference type="ARBA" id="ARBA00002274"/>
    </source>
</evidence>
<feature type="binding site" evidence="13">
    <location>
        <begin position="49"/>
        <end position="56"/>
    </location>
    <ligand>
        <name>ATP</name>
        <dbReference type="ChEBI" id="CHEBI:30616"/>
    </ligand>
</feature>
<sequence>MKRLVGKWLLMPLSGLYSLLIGIRNWLFDRHLLKSIRPSVYSISVGNLTVGGTGKTPMIEFLIKRYAFLVTSQPGETATLSRGYGRRTRGFRIATDTDTADTLGDEPLQLYRKFSPQVRVCVGERRVDAIQSLLTLHPETKRVLLDDAFQHRAVKPHLSILLMDYNRPFYDDYPFPAGRLREPRRGARRADGIVVTKCPTDLWATEQQRIANRIRKYTQPDTPIFFAGLAYSAPMAFATHQPTPDLRDVILISGLANADPLEQYVRRTFNLTKHYRFADHYVYTRTVLDEILAALPPATAVLTTEKDWVKLDALLSPEERAKLPLFYLPVAVQFLSGQESGFAQFLDANAFKNP</sequence>
<evidence type="ECO:0000256" key="11">
    <source>
        <dbReference type="ARBA" id="ARBA00023098"/>
    </source>
</evidence>
<keyword evidence="5 13" id="KW-0444">Lipid biosynthesis</keyword>
<keyword evidence="14" id="KW-0812">Transmembrane</keyword>
<comment type="similarity">
    <text evidence="13">Belongs to the LpxK family.</text>
</comment>
<dbReference type="Proteomes" id="UP000515369">
    <property type="component" value="Chromosome"/>
</dbReference>
<dbReference type="NCBIfam" id="TIGR00682">
    <property type="entry name" value="lpxK"/>
    <property type="match status" value="1"/>
</dbReference>
<evidence type="ECO:0000256" key="4">
    <source>
        <dbReference type="ARBA" id="ARBA00016436"/>
    </source>
</evidence>
<evidence type="ECO:0000313" key="15">
    <source>
        <dbReference type="EMBL" id="QMW05609.1"/>
    </source>
</evidence>
<keyword evidence="16" id="KW-1185">Reference proteome</keyword>
<organism evidence="15 16">
    <name type="scientific">Spirosoma foliorum</name>
    <dbReference type="NCBI Taxonomy" id="2710596"/>
    <lineage>
        <taxon>Bacteria</taxon>
        <taxon>Pseudomonadati</taxon>
        <taxon>Bacteroidota</taxon>
        <taxon>Cytophagia</taxon>
        <taxon>Cytophagales</taxon>
        <taxon>Cytophagaceae</taxon>
        <taxon>Spirosoma</taxon>
    </lineage>
</organism>
<proteinExistence type="inferred from homology"/>
<keyword evidence="9 13" id="KW-0418">Kinase</keyword>
<evidence type="ECO:0000256" key="3">
    <source>
        <dbReference type="ARBA" id="ARBA00012071"/>
    </source>
</evidence>
<dbReference type="GO" id="GO:0009029">
    <property type="term" value="F:lipid-A 4'-kinase activity"/>
    <property type="evidence" value="ECO:0007669"/>
    <property type="project" value="UniProtKB-UniRule"/>
</dbReference>
<feature type="transmembrane region" description="Helical" evidence="14">
    <location>
        <begin position="6"/>
        <end position="27"/>
    </location>
</feature>
<evidence type="ECO:0000256" key="7">
    <source>
        <dbReference type="ARBA" id="ARBA00022679"/>
    </source>
</evidence>
<protein>
    <recommendedName>
        <fullName evidence="4 13">Tetraacyldisaccharide 4'-kinase</fullName>
        <ecNumber evidence="3 13">2.7.1.130</ecNumber>
    </recommendedName>
    <alternativeName>
        <fullName evidence="12 13">Lipid A 4'-kinase</fullName>
    </alternativeName>
</protein>
<comment type="catalytic activity">
    <reaction evidence="13">
        <text>a lipid A disaccharide + ATP = a lipid IVA + ADP + H(+)</text>
        <dbReference type="Rhea" id="RHEA:67840"/>
        <dbReference type="ChEBI" id="CHEBI:15378"/>
        <dbReference type="ChEBI" id="CHEBI:30616"/>
        <dbReference type="ChEBI" id="CHEBI:176343"/>
        <dbReference type="ChEBI" id="CHEBI:176425"/>
        <dbReference type="ChEBI" id="CHEBI:456216"/>
        <dbReference type="EC" id="2.7.1.130"/>
    </reaction>
</comment>
<evidence type="ECO:0000256" key="6">
    <source>
        <dbReference type="ARBA" id="ARBA00022556"/>
    </source>
</evidence>
<dbReference type="InterPro" id="IPR003758">
    <property type="entry name" value="LpxK"/>
</dbReference>
<keyword evidence="8 13" id="KW-0547">Nucleotide-binding</keyword>
<dbReference type="GO" id="GO:0005886">
    <property type="term" value="C:plasma membrane"/>
    <property type="evidence" value="ECO:0007669"/>
    <property type="project" value="TreeGrafter"/>
</dbReference>
<evidence type="ECO:0000256" key="9">
    <source>
        <dbReference type="ARBA" id="ARBA00022777"/>
    </source>
</evidence>
<dbReference type="GO" id="GO:0009244">
    <property type="term" value="P:lipopolysaccharide core region biosynthetic process"/>
    <property type="evidence" value="ECO:0007669"/>
    <property type="project" value="TreeGrafter"/>
</dbReference>
<keyword evidence="11 13" id="KW-0443">Lipid metabolism</keyword>
<keyword evidence="6 13" id="KW-0441">Lipid A biosynthesis</keyword>
<keyword evidence="14" id="KW-0472">Membrane</keyword>
<gene>
    <name evidence="13 15" type="primary">lpxK</name>
    <name evidence="15" type="ORF">H3H32_12310</name>
</gene>
<dbReference type="AlphaFoldDB" id="A0A7G5H3B7"/>
<accession>A0A7G5H3B7</accession>
<dbReference type="InterPro" id="IPR027417">
    <property type="entry name" value="P-loop_NTPase"/>
</dbReference>
<evidence type="ECO:0000256" key="13">
    <source>
        <dbReference type="HAMAP-Rule" id="MF_00409"/>
    </source>
</evidence>
<reference evidence="15 16" key="1">
    <citation type="submission" date="2020-07" db="EMBL/GenBank/DDBJ databases">
        <title>Spirosoma foliorum sp. nov., isolated from the leaves on the Nejang mountain Korea, Republic of.</title>
        <authorList>
            <person name="Ho H."/>
            <person name="Lee Y.-J."/>
            <person name="Nurcahyanto D.-A."/>
            <person name="Kim S.-G."/>
        </authorList>
    </citation>
    <scope>NUCLEOTIDE SEQUENCE [LARGE SCALE GENOMIC DNA]</scope>
    <source>
        <strain evidence="15 16">PL0136</strain>
    </source>
</reference>
<keyword evidence="14" id="KW-1133">Transmembrane helix</keyword>
<evidence type="ECO:0000256" key="14">
    <source>
        <dbReference type="SAM" id="Phobius"/>
    </source>
</evidence>
<evidence type="ECO:0000256" key="2">
    <source>
        <dbReference type="ARBA" id="ARBA00004870"/>
    </source>
</evidence>
<keyword evidence="7 13" id="KW-0808">Transferase</keyword>
<dbReference type="EC" id="2.7.1.130" evidence="3 13"/>
<evidence type="ECO:0000256" key="8">
    <source>
        <dbReference type="ARBA" id="ARBA00022741"/>
    </source>
</evidence>
<dbReference type="GO" id="GO:0005524">
    <property type="term" value="F:ATP binding"/>
    <property type="evidence" value="ECO:0007669"/>
    <property type="project" value="UniProtKB-UniRule"/>
</dbReference>
<evidence type="ECO:0000256" key="10">
    <source>
        <dbReference type="ARBA" id="ARBA00022840"/>
    </source>
</evidence>
<dbReference type="RefSeq" id="WP_182462990.1">
    <property type="nucleotide sequence ID" value="NZ_CP059732.1"/>
</dbReference>
<evidence type="ECO:0000256" key="5">
    <source>
        <dbReference type="ARBA" id="ARBA00022516"/>
    </source>
</evidence>
<dbReference type="SUPFAM" id="SSF52540">
    <property type="entry name" value="P-loop containing nucleoside triphosphate hydrolases"/>
    <property type="match status" value="1"/>
</dbReference>
<evidence type="ECO:0000313" key="16">
    <source>
        <dbReference type="Proteomes" id="UP000515369"/>
    </source>
</evidence>
<evidence type="ECO:0000256" key="12">
    <source>
        <dbReference type="ARBA" id="ARBA00029757"/>
    </source>
</evidence>
<dbReference type="Pfam" id="PF02606">
    <property type="entry name" value="LpxK"/>
    <property type="match status" value="1"/>
</dbReference>
<comment type="pathway">
    <text evidence="2 13">Glycolipid biosynthesis; lipid IV(A) biosynthesis; lipid IV(A) from (3R)-3-hydroxytetradecanoyl-[acyl-carrier-protein] and UDP-N-acetyl-alpha-D-glucosamine: step 6/6.</text>
</comment>
<keyword evidence="10 13" id="KW-0067">ATP-binding</keyword>
<dbReference type="EMBL" id="CP059732">
    <property type="protein sequence ID" value="QMW05609.1"/>
    <property type="molecule type" value="Genomic_DNA"/>
</dbReference>
<dbReference type="KEGG" id="sfol:H3H32_12310"/>